<dbReference type="InterPro" id="IPR028244">
    <property type="entry name" value="T6SS_Rhs_Vgr_dom"/>
</dbReference>
<dbReference type="Pfam" id="PF10106">
    <property type="entry name" value="DUF2345"/>
    <property type="match status" value="1"/>
</dbReference>
<dbReference type="PATRIC" id="fig|1453496.5.peg.1747"/>
<evidence type="ECO:0000259" key="2">
    <source>
        <dbReference type="Pfam" id="PF04717"/>
    </source>
</evidence>
<dbReference type="Gene3D" id="2.30.110.50">
    <property type="match status" value="2"/>
</dbReference>
<dbReference type="eggNOG" id="COG3501">
    <property type="taxonomic scope" value="Bacteria"/>
</dbReference>
<dbReference type="Gene3D" id="3.55.50.10">
    <property type="entry name" value="Baseplate protein-like domains"/>
    <property type="match status" value="1"/>
</dbReference>
<dbReference type="Gene3D" id="4.10.180.10">
    <property type="match status" value="1"/>
</dbReference>
<dbReference type="InterPro" id="IPR017847">
    <property type="entry name" value="T6SS_RhsGE_Vgr_subset"/>
</dbReference>
<feature type="domain" description="Putative type VI secretion system Rhs element associated Vgr" evidence="4">
    <location>
        <begin position="500"/>
        <end position="601"/>
    </location>
</feature>
<evidence type="ECO:0000259" key="4">
    <source>
        <dbReference type="Pfam" id="PF13296"/>
    </source>
</evidence>
<sequence>MLNTAAQLMFDHSHHVLKVWDNTAPLDVLAFTGEEHLSQPYRYTIEFTSSAKDIQPAQMLMQDATFTLNATPNALASLGAALSMTPPVMQALRTVHGVIQRFKRLSTSRDESRYEVTLVPRLALLAKSHQHAIYQNLSVPEIVEKILRDRHGFKGQDFLFTLAHTYPKRELVMQYGENDLQFISRLLAEIGIWFRFTADPKLNIDVVEFYDDQQHYQFGTSLPLRNPSGMNDVGVESVWGLTSAHQVVENRVTTRDYNYRQAQSWMDGDVDVTRGDKTTYGEAYHYADNYLAAGDKNSPQSEPESGAFYARLRHERYLNQQTLLHGFTTSAALSPGQELKVDGDAPEAFRQGAVIVAISSKARRDQSYEVEFTAIPYSENVCFRPEPSAKPVMAGTIPARVTSTVVNDTYSHIDKDGRYRVSFDFDRDEWQAGCESLWVRQARPYAGDTYGLHAPLLAGTEVAIAFEEGNPDRPYIAYALHDSKHGDHVTLQNYKRNVLRTPANNKLRLDDERGKEHIKLSTEYGGKTQLNLGHLVDSQKQQRGEGFELRTDDWGAIRAGKGIHLTTDPQPQAQKKQLDLDATIKQLKQALDVAETLKRTAEFSQASPIDNLAQQQLAQAISGETKAGISMYGDEGIAIVTPRSAQVSAADNVVVTAQENVGISAIQSLSMSVGKMISLFAHKLGIKIIAAEGKVQVQAQNGEMEMTSTNNLQITSTQGKVVINAQQELLLTCGGAGIRIKDGVIEEIAPNKILQKSPILSYMGGDSVKATMPSFPKGEFVRQVRLHVAGNPQQALGNRKFRLTFPDGSMQEGITDANGQSELLQMSALDNVQIAVLPEQHND</sequence>
<dbReference type="InterPro" id="IPR006533">
    <property type="entry name" value="T6SS_Vgr_RhsGE"/>
</dbReference>
<organism evidence="5 6">
    <name type="scientific">Hafnia alvei FB1</name>
    <dbReference type="NCBI Taxonomy" id="1453496"/>
    <lineage>
        <taxon>Bacteria</taxon>
        <taxon>Pseudomonadati</taxon>
        <taxon>Pseudomonadota</taxon>
        <taxon>Gammaproteobacteria</taxon>
        <taxon>Enterobacterales</taxon>
        <taxon>Hafniaceae</taxon>
        <taxon>Hafnia</taxon>
    </lineage>
</organism>
<dbReference type="SUPFAM" id="SSF69279">
    <property type="entry name" value="Phage tail proteins"/>
    <property type="match status" value="2"/>
</dbReference>
<feature type="domain" description="DUF2345" evidence="3">
    <location>
        <begin position="622"/>
        <end position="764"/>
    </location>
</feature>
<evidence type="ECO:0000256" key="1">
    <source>
        <dbReference type="ARBA" id="ARBA00005558"/>
    </source>
</evidence>
<dbReference type="KEGG" id="hav:AT03_08750"/>
<dbReference type="OrthoDB" id="6710627at2"/>
<feature type="domain" description="Gp5/Type VI secretion system Vgr protein OB-fold" evidence="2">
    <location>
        <begin position="414"/>
        <end position="480"/>
    </location>
</feature>
<dbReference type="Gene3D" id="2.40.50.230">
    <property type="entry name" value="Gp5 N-terminal domain"/>
    <property type="match status" value="1"/>
</dbReference>
<accession>A0A097R160</accession>
<evidence type="ECO:0000313" key="6">
    <source>
        <dbReference type="Proteomes" id="UP000029986"/>
    </source>
</evidence>
<dbReference type="RefSeq" id="WP_025802744.1">
    <property type="nucleotide sequence ID" value="NZ_CP009706.1"/>
</dbReference>
<keyword evidence="6" id="KW-1185">Reference proteome</keyword>
<dbReference type="EMBL" id="CP009706">
    <property type="protein sequence ID" value="AIU72474.1"/>
    <property type="molecule type" value="Genomic_DNA"/>
</dbReference>
<evidence type="ECO:0000259" key="3">
    <source>
        <dbReference type="Pfam" id="PF10106"/>
    </source>
</evidence>
<dbReference type="InterPro" id="IPR018769">
    <property type="entry name" value="VgrG2_DUF2345"/>
</dbReference>
<proteinExistence type="inferred from homology"/>
<dbReference type="NCBIfam" id="TIGR03361">
    <property type="entry name" value="VI_Rhs_Vgr"/>
    <property type="match status" value="1"/>
</dbReference>
<dbReference type="eggNOG" id="COG4253">
    <property type="taxonomic scope" value="Bacteria"/>
</dbReference>
<protein>
    <submittedName>
        <fullName evidence="5">Type IV secretion protein Rhs</fullName>
    </submittedName>
</protein>
<dbReference type="NCBIfam" id="TIGR01646">
    <property type="entry name" value="vgr_GE"/>
    <property type="match status" value="1"/>
</dbReference>
<dbReference type="InterPro" id="IPR006531">
    <property type="entry name" value="Gp5/Vgr_OB"/>
</dbReference>
<dbReference type="HOGENOM" id="CLU_004121_4_0_6"/>
<evidence type="ECO:0000313" key="5">
    <source>
        <dbReference type="EMBL" id="AIU72474.1"/>
    </source>
</evidence>
<dbReference type="Pfam" id="PF05954">
    <property type="entry name" value="Phage_GPD"/>
    <property type="match status" value="1"/>
</dbReference>
<comment type="similarity">
    <text evidence="1">Belongs to the VgrG protein family.</text>
</comment>
<dbReference type="Pfam" id="PF13296">
    <property type="entry name" value="T6SS_Vgr"/>
    <property type="match status" value="1"/>
</dbReference>
<reference evidence="5 6" key="1">
    <citation type="journal article" date="2014" name="Gut Pathog.">
        <title>Gene clusters of Hafnia alvei strain FB1 important in survival and pathogenesis: a draft genome perspective.</title>
        <authorList>
            <person name="Tan J.Y."/>
            <person name="Yin W.F."/>
            <person name="Chan K.G."/>
        </authorList>
    </citation>
    <scope>NUCLEOTIDE SEQUENCE [LARGE SCALE GENOMIC DNA]</scope>
    <source>
        <strain evidence="5 6">FB1</strain>
    </source>
</reference>
<dbReference type="AlphaFoldDB" id="A0A097R160"/>
<name>A0A097R160_HAFAL</name>
<dbReference type="SUPFAM" id="SSF69255">
    <property type="entry name" value="gp5 N-terminal domain-like"/>
    <property type="match status" value="1"/>
</dbReference>
<dbReference type="InterPro" id="IPR037026">
    <property type="entry name" value="Vgr_OB-fold_dom_sf"/>
</dbReference>
<dbReference type="Proteomes" id="UP000029986">
    <property type="component" value="Chromosome"/>
</dbReference>
<dbReference type="Pfam" id="PF04717">
    <property type="entry name" value="Phage_base_V"/>
    <property type="match status" value="1"/>
</dbReference>
<gene>
    <name evidence="5" type="ORF">AT03_08750</name>
</gene>